<evidence type="ECO:0000313" key="2">
    <source>
        <dbReference type="EMBL" id="KZT30587.1"/>
    </source>
</evidence>
<protein>
    <submittedName>
        <fullName evidence="2">Uncharacterized protein</fullName>
    </submittedName>
</protein>
<accession>A0A165W2S6</accession>
<proteinExistence type="predicted"/>
<feature type="region of interest" description="Disordered" evidence="1">
    <location>
        <begin position="30"/>
        <end position="63"/>
    </location>
</feature>
<reference evidence="2 3" key="1">
    <citation type="journal article" date="2016" name="Mol. Biol. Evol.">
        <title>Comparative Genomics of Early-Diverging Mushroom-Forming Fungi Provides Insights into the Origins of Lignocellulose Decay Capabilities.</title>
        <authorList>
            <person name="Nagy L.G."/>
            <person name="Riley R."/>
            <person name="Tritt A."/>
            <person name="Adam C."/>
            <person name="Daum C."/>
            <person name="Floudas D."/>
            <person name="Sun H."/>
            <person name="Yadav J.S."/>
            <person name="Pangilinan J."/>
            <person name="Larsson K.H."/>
            <person name="Matsuura K."/>
            <person name="Barry K."/>
            <person name="Labutti K."/>
            <person name="Kuo R."/>
            <person name="Ohm R.A."/>
            <person name="Bhattacharya S.S."/>
            <person name="Shirouzu T."/>
            <person name="Yoshinaga Y."/>
            <person name="Martin F.M."/>
            <person name="Grigoriev I.V."/>
            <person name="Hibbett D.S."/>
        </authorList>
    </citation>
    <scope>NUCLEOTIDE SEQUENCE [LARGE SCALE GENOMIC DNA]</scope>
    <source>
        <strain evidence="2 3">HHB14362 ss-1</strain>
    </source>
</reference>
<dbReference type="InParanoid" id="A0A165W2S6"/>
<name>A0A165W2S6_9AGAM</name>
<dbReference type="Proteomes" id="UP000076761">
    <property type="component" value="Unassembled WGS sequence"/>
</dbReference>
<dbReference type="EMBL" id="KV425551">
    <property type="protein sequence ID" value="KZT30587.1"/>
    <property type="molecule type" value="Genomic_DNA"/>
</dbReference>
<evidence type="ECO:0000313" key="3">
    <source>
        <dbReference type="Proteomes" id="UP000076761"/>
    </source>
</evidence>
<keyword evidence="3" id="KW-1185">Reference proteome</keyword>
<organism evidence="2 3">
    <name type="scientific">Neolentinus lepideus HHB14362 ss-1</name>
    <dbReference type="NCBI Taxonomy" id="1314782"/>
    <lineage>
        <taxon>Eukaryota</taxon>
        <taxon>Fungi</taxon>
        <taxon>Dikarya</taxon>
        <taxon>Basidiomycota</taxon>
        <taxon>Agaricomycotina</taxon>
        <taxon>Agaricomycetes</taxon>
        <taxon>Gloeophyllales</taxon>
        <taxon>Gloeophyllaceae</taxon>
        <taxon>Neolentinus</taxon>
    </lineage>
</organism>
<dbReference type="AlphaFoldDB" id="A0A165W2S6"/>
<sequence length="217" mass="24445">MSSRHETKGLVRFGERKAVGDGAWETCATTTGRQRKTWRPAKTATTDLMHAQGKEAKKKRRPDKGAYGRVRLEDLFGSQKPRQTEDSVPVCRLCHIFPFLELRSLDLAPALFVFPYSTSLVFDPTFLAQCRTVAFVARKVLYDTGIKDVEVKICVSKDVRFAAYRALPPSAPMRDLPDNGTIEYKSPSQPRHKMPLLDDAVYKNLVMFIMEGCTPSS</sequence>
<evidence type="ECO:0000256" key="1">
    <source>
        <dbReference type="SAM" id="MobiDB-lite"/>
    </source>
</evidence>
<gene>
    <name evidence="2" type="ORF">NEOLEDRAFT_1173991</name>
</gene>